<keyword evidence="3" id="KW-1185">Reference proteome</keyword>
<sequence length="425" mass="47055">MRYIVAPRKSPRTVSRRTAAYEFNVSGRHFPRRSETKGSLSFSVRIISTIVILFDRCCNPSRLSVSDPAGSLFHLHARYRFVIRGSLKSTGPRVDSRFGKTRRGCPQRRRGGPLSFAFLFSGTNSIAMSDARFGRFCVRRSHALPAIHGNRPRRDRNIHPRGRETIGGDRCNYSAQRAPFTGGPCSSPGYLPLSRSHSVFSASPPFIPFLPFSFSPIGTAAIYVYLPIPHPSYEVHKSAISFYFSLPPTSIPLYDLLDTQDALPLHSHLSLLRSPSSSFPRICGQFGAAEPPMDREGTRHTAVPTVPSHFEKYPGKMIRPLLRPGLSLYLFLRLALPICPLLGLPLLLRLSFTGADCSSSPVPVPITTAVFSSPRTSVYRRCGDSFSFPETRGALNVIVLSCLHAVSSRGKLAAKRYGRVRHDSL</sequence>
<feature type="region of interest" description="Disordered" evidence="1">
    <location>
        <begin position="148"/>
        <end position="170"/>
    </location>
</feature>
<organism evidence="2 3">
    <name type="scientific">Cyphomyrmex costatus</name>
    <dbReference type="NCBI Taxonomy" id="456900"/>
    <lineage>
        <taxon>Eukaryota</taxon>
        <taxon>Metazoa</taxon>
        <taxon>Ecdysozoa</taxon>
        <taxon>Arthropoda</taxon>
        <taxon>Hexapoda</taxon>
        <taxon>Insecta</taxon>
        <taxon>Pterygota</taxon>
        <taxon>Neoptera</taxon>
        <taxon>Endopterygota</taxon>
        <taxon>Hymenoptera</taxon>
        <taxon>Apocrita</taxon>
        <taxon>Aculeata</taxon>
        <taxon>Formicoidea</taxon>
        <taxon>Formicidae</taxon>
        <taxon>Myrmicinae</taxon>
        <taxon>Cyphomyrmex</taxon>
    </lineage>
</organism>
<name>A0A195D0X7_9HYME</name>
<evidence type="ECO:0000256" key="1">
    <source>
        <dbReference type="SAM" id="MobiDB-lite"/>
    </source>
</evidence>
<protein>
    <submittedName>
        <fullName evidence="2">Uncharacterized protein</fullName>
    </submittedName>
</protein>
<dbReference type="EMBL" id="KQ977004">
    <property type="protein sequence ID" value="KYN06517.1"/>
    <property type="molecule type" value="Genomic_DNA"/>
</dbReference>
<proteinExistence type="predicted"/>
<reference evidence="2 3" key="1">
    <citation type="submission" date="2016-03" db="EMBL/GenBank/DDBJ databases">
        <title>Cyphomyrmex costatus WGS genome.</title>
        <authorList>
            <person name="Nygaard S."/>
            <person name="Hu H."/>
            <person name="Boomsma J."/>
            <person name="Zhang G."/>
        </authorList>
    </citation>
    <scope>NUCLEOTIDE SEQUENCE [LARGE SCALE GENOMIC DNA]</scope>
    <source>
        <strain evidence="2">MS0001</strain>
        <tissue evidence="2">Whole body</tissue>
    </source>
</reference>
<evidence type="ECO:0000313" key="2">
    <source>
        <dbReference type="EMBL" id="KYN06517.1"/>
    </source>
</evidence>
<dbReference type="Proteomes" id="UP000078542">
    <property type="component" value="Unassembled WGS sequence"/>
</dbReference>
<feature type="compositionally biased region" description="Basic and acidic residues" evidence="1">
    <location>
        <begin position="155"/>
        <end position="167"/>
    </location>
</feature>
<evidence type="ECO:0000313" key="3">
    <source>
        <dbReference type="Proteomes" id="UP000078542"/>
    </source>
</evidence>
<dbReference type="AlphaFoldDB" id="A0A195D0X7"/>
<gene>
    <name evidence="2" type="ORF">ALC62_02596</name>
</gene>
<accession>A0A195D0X7</accession>